<dbReference type="InterPro" id="IPR016454">
    <property type="entry name" value="Cysteine_dSase"/>
</dbReference>
<comment type="cofactor">
    <cofactor evidence="1">
        <name>pyridoxal 5'-phosphate</name>
        <dbReference type="ChEBI" id="CHEBI:597326"/>
    </cofactor>
</comment>
<evidence type="ECO:0000256" key="1">
    <source>
        <dbReference type="ARBA" id="ARBA00001933"/>
    </source>
</evidence>
<dbReference type="PANTHER" id="PTHR11601">
    <property type="entry name" value="CYSTEINE DESULFURYLASE FAMILY MEMBER"/>
    <property type="match status" value="1"/>
</dbReference>
<dbReference type="SUPFAM" id="SSF53383">
    <property type="entry name" value="PLP-dependent transferases"/>
    <property type="match status" value="1"/>
</dbReference>
<comment type="caution">
    <text evidence="4">The sequence shown here is derived from an EMBL/GenBank/DDBJ whole genome shotgun (WGS) entry which is preliminary data.</text>
</comment>
<dbReference type="OrthoDB" id="9808002at2"/>
<dbReference type="EMBL" id="DYTV01000075">
    <property type="protein sequence ID" value="HJH11241.1"/>
    <property type="molecule type" value="Genomic_DNA"/>
</dbReference>
<reference evidence="4" key="1">
    <citation type="journal article" date="2021" name="PeerJ">
        <title>Extensive microbial diversity within the chicken gut microbiome revealed by metagenomics and culture.</title>
        <authorList>
            <person name="Gilroy R."/>
            <person name="Ravi A."/>
            <person name="Getino M."/>
            <person name="Pursley I."/>
            <person name="Horton D.L."/>
            <person name="Alikhan N.F."/>
            <person name="Baker D."/>
            <person name="Gharbi K."/>
            <person name="Hall N."/>
            <person name="Watson M."/>
            <person name="Adriaenssens E.M."/>
            <person name="Foster-Nyarko E."/>
            <person name="Jarju S."/>
            <person name="Secka A."/>
            <person name="Antonio M."/>
            <person name="Oren A."/>
            <person name="Chaudhuri R.R."/>
            <person name="La Ragione R."/>
            <person name="Hildebrand F."/>
            <person name="Pallen M.J."/>
        </authorList>
    </citation>
    <scope>NUCLEOTIDE SEQUENCE</scope>
    <source>
        <strain evidence="4">CHK160-4876</strain>
    </source>
</reference>
<keyword evidence="2" id="KW-0663">Pyridoxal phosphate</keyword>
<name>A0A921T5B5_9BACL</name>
<evidence type="ECO:0000313" key="4">
    <source>
        <dbReference type="EMBL" id="HJH11241.1"/>
    </source>
</evidence>
<dbReference type="PIRSF" id="PIRSF005572">
    <property type="entry name" value="NifS"/>
    <property type="match status" value="1"/>
</dbReference>
<reference evidence="4" key="2">
    <citation type="submission" date="2021-09" db="EMBL/GenBank/DDBJ databases">
        <authorList>
            <person name="Gilroy R."/>
        </authorList>
    </citation>
    <scope>NUCLEOTIDE SEQUENCE</scope>
    <source>
        <strain evidence="4">CHK160-4876</strain>
    </source>
</reference>
<dbReference type="NCBIfam" id="NF002806">
    <property type="entry name" value="PRK02948.1"/>
    <property type="match status" value="1"/>
</dbReference>
<dbReference type="InterPro" id="IPR015422">
    <property type="entry name" value="PyrdxlP-dep_Trfase_small"/>
</dbReference>
<proteinExistence type="predicted"/>
<dbReference type="InterPro" id="IPR015421">
    <property type="entry name" value="PyrdxlP-dep_Trfase_major"/>
</dbReference>
<organism evidence="4 5">
    <name type="scientific">Metalysinibacillus jejuensis</name>
    <dbReference type="NCBI Taxonomy" id="914327"/>
    <lineage>
        <taxon>Bacteria</taxon>
        <taxon>Bacillati</taxon>
        <taxon>Bacillota</taxon>
        <taxon>Bacilli</taxon>
        <taxon>Bacillales</taxon>
        <taxon>Caryophanaceae</taxon>
        <taxon>Metalysinibacillus</taxon>
    </lineage>
</organism>
<dbReference type="Gene3D" id="3.90.1150.10">
    <property type="entry name" value="Aspartate Aminotransferase, domain 1"/>
    <property type="match status" value="1"/>
</dbReference>
<evidence type="ECO:0000313" key="5">
    <source>
        <dbReference type="Proteomes" id="UP000700212"/>
    </source>
</evidence>
<gene>
    <name evidence="4" type="ORF">K8V30_06035</name>
</gene>
<dbReference type="Gene3D" id="3.40.640.10">
    <property type="entry name" value="Type I PLP-dependent aspartate aminotransferase-like (Major domain)"/>
    <property type="match status" value="1"/>
</dbReference>
<dbReference type="AlphaFoldDB" id="A0A921T5B5"/>
<accession>A0A921T5B5</accession>
<evidence type="ECO:0000256" key="2">
    <source>
        <dbReference type="ARBA" id="ARBA00022898"/>
    </source>
</evidence>
<dbReference type="Pfam" id="PF00266">
    <property type="entry name" value="Aminotran_5"/>
    <property type="match status" value="1"/>
</dbReference>
<dbReference type="InterPro" id="IPR000192">
    <property type="entry name" value="Aminotrans_V_dom"/>
</dbReference>
<dbReference type="RefSeq" id="WP_108308432.1">
    <property type="nucleotide sequence ID" value="NZ_QAFW01000080.1"/>
</dbReference>
<dbReference type="InterPro" id="IPR015424">
    <property type="entry name" value="PyrdxlP-dep_Trfase"/>
</dbReference>
<protein>
    <submittedName>
        <fullName evidence="4">Cysteine desulfurase</fullName>
    </submittedName>
</protein>
<sequence>MYYFDYAATTPMTEEALATYSYVAQHVYGNTASLHDAGEEAKNIVERARVLIANRLQVNKDGLIFTGSGTEGNILGIVALAKTTPKKHIITTMAEHTSVHAAMNILVQQGYKVTKLKLKEDGSVCLDGLKAAITKDTALISIQHVNSETGAIQPIEAIATIAIAHGILFHTDCVQSFCKLPITVAADAITISAHKVGGPKGCGALYINPKLVISSLTPGVTHERGLRGGTLDTPAIAAFASAVQAYQYEITHYQTLRKQLQQHLTNCELITCKAQLPSICGIVSKTLEGQYILLAANQQGFAISTGSACDIFSEDGTKAVQAMGYNQLTARRFFRVSMGSSTTLASVNALGEMLKKVAL</sequence>
<dbReference type="GO" id="GO:0003824">
    <property type="term" value="F:catalytic activity"/>
    <property type="evidence" value="ECO:0007669"/>
    <property type="project" value="UniProtKB-ARBA"/>
</dbReference>
<evidence type="ECO:0000259" key="3">
    <source>
        <dbReference type="Pfam" id="PF00266"/>
    </source>
</evidence>
<dbReference type="PANTHER" id="PTHR11601:SF36">
    <property type="entry name" value="CYSTEINE DESULFURASE NIFS-RELATED"/>
    <property type="match status" value="1"/>
</dbReference>
<feature type="domain" description="Aminotransferase class V" evidence="3">
    <location>
        <begin position="3"/>
        <end position="350"/>
    </location>
</feature>
<dbReference type="Proteomes" id="UP000700212">
    <property type="component" value="Unassembled WGS sequence"/>
</dbReference>